<proteinExistence type="predicted"/>
<evidence type="ECO:0000313" key="1">
    <source>
        <dbReference type="EMBL" id="GAG42667.1"/>
    </source>
</evidence>
<dbReference type="EMBL" id="BARS01055063">
    <property type="protein sequence ID" value="GAG42667.1"/>
    <property type="molecule type" value="Genomic_DNA"/>
</dbReference>
<reference evidence="1" key="1">
    <citation type="journal article" date="2014" name="Front. Microbiol.">
        <title>High frequency of phylogenetically diverse reductive dehalogenase-homologous genes in deep subseafloor sedimentary metagenomes.</title>
        <authorList>
            <person name="Kawai M."/>
            <person name="Futagami T."/>
            <person name="Toyoda A."/>
            <person name="Takaki Y."/>
            <person name="Nishi S."/>
            <person name="Hori S."/>
            <person name="Arai W."/>
            <person name="Tsubouchi T."/>
            <person name="Morono Y."/>
            <person name="Uchiyama I."/>
            <person name="Ito T."/>
            <person name="Fujiyama A."/>
            <person name="Inagaki F."/>
            <person name="Takami H."/>
        </authorList>
    </citation>
    <scope>NUCLEOTIDE SEQUENCE</scope>
    <source>
        <strain evidence="1">Expedition CK06-06</strain>
    </source>
</reference>
<organism evidence="1">
    <name type="scientific">marine sediment metagenome</name>
    <dbReference type="NCBI Taxonomy" id="412755"/>
    <lineage>
        <taxon>unclassified sequences</taxon>
        <taxon>metagenomes</taxon>
        <taxon>ecological metagenomes</taxon>
    </lineage>
</organism>
<name>X0Y5U6_9ZZZZ</name>
<protein>
    <submittedName>
        <fullName evidence="1">Uncharacterized protein</fullName>
    </submittedName>
</protein>
<gene>
    <name evidence="1" type="ORF">S01H1_81376</name>
</gene>
<comment type="caution">
    <text evidence="1">The sequence shown here is derived from an EMBL/GenBank/DDBJ whole genome shotgun (WGS) entry which is preliminary data.</text>
</comment>
<sequence length="72" mass="8316">MKTWLTRDVNDKNGSVCVWNGKPRLDDDAIYYDCIDGVDLIVCEGSKDFKKFFGFTPRKGSCKQYELTLKEI</sequence>
<dbReference type="AlphaFoldDB" id="X0Y5U6"/>
<accession>X0Y5U6</accession>